<evidence type="ECO:0000256" key="4">
    <source>
        <dbReference type="ARBA" id="ARBA00022963"/>
    </source>
</evidence>
<dbReference type="InterPro" id="IPR029058">
    <property type="entry name" value="AB_hydrolase_fold"/>
</dbReference>
<evidence type="ECO:0000259" key="10">
    <source>
        <dbReference type="Pfam" id="PF04083"/>
    </source>
</evidence>
<dbReference type="PhylomeDB" id="T1IT68"/>
<dbReference type="PIRSF" id="PIRSF000862">
    <property type="entry name" value="Steryl_ester_lip"/>
    <property type="match status" value="1"/>
</dbReference>
<dbReference type="PANTHER" id="PTHR11005">
    <property type="entry name" value="LYSOSOMAL ACID LIPASE-RELATED"/>
    <property type="match status" value="1"/>
</dbReference>
<feature type="active site" description="Charge relay system" evidence="8">
    <location>
        <position position="367"/>
    </location>
</feature>
<dbReference type="SUPFAM" id="SSF53474">
    <property type="entry name" value="alpha/beta-Hydrolases"/>
    <property type="match status" value="1"/>
</dbReference>
<evidence type="ECO:0000256" key="9">
    <source>
        <dbReference type="SAM" id="Phobius"/>
    </source>
</evidence>
<evidence type="ECO:0000256" key="5">
    <source>
        <dbReference type="ARBA" id="ARBA00023098"/>
    </source>
</evidence>
<dbReference type="AlphaFoldDB" id="T1IT68"/>
<evidence type="ECO:0000256" key="2">
    <source>
        <dbReference type="ARBA" id="ARBA00022729"/>
    </source>
</evidence>
<dbReference type="FunFam" id="3.40.50.1820:FF:000057">
    <property type="entry name" value="Lipase"/>
    <property type="match status" value="1"/>
</dbReference>
<feature type="active site" description="Nucleophile" evidence="8">
    <location>
        <position position="196"/>
    </location>
</feature>
<dbReference type="eggNOG" id="KOG2624">
    <property type="taxonomic scope" value="Eukaryota"/>
</dbReference>
<dbReference type="InterPro" id="IPR025483">
    <property type="entry name" value="Lipase_euk"/>
</dbReference>
<evidence type="ECO:0000256" key="1">
    <source>
        <dbReference type="ARBA" id="ARBA00010701"/>
    </source>
</evidence>
<keyword evidence="12" id="KW-1185">Reference proteome</keyword>
<keyword evidence="9" id="KW-0472">Membrane</keyword>
<keyword evidence="5" id="KW-0443">Lipid metabolism</keyword>
<keyword evidence="4 7" id="KW-0442">Lipid degradation</keyword>
<dbReference type="GO" id="GO:0016042">
    <property type="term" value="P:lipid catabolic process"/>
    <property type="evidence" value="ECO:0007669"/>
    <property type="project" value="UniProtKB-KW"/>
</dbReference>
<evidence type="ECO:0000313" key="11">
    <source>
        <dbReference type="EnsemblMetazoa" id="SMAR004312-PA"/>
    </source>
</evidence>
<dbReference type="InterPro" id="IPR006693">
    <property type="entry name" value="AB_hydrolase_lipase"/>
</dbReference>
<keyword evidence="9" id="KW-0812">Transmembrane</keyword>
<organism evidence="11 12">
    <name type="scientific">Strigamia maritima</name>
    <name type="common">European centipede</name>
    <name type="synonym">Geophilus maritimus</name>
    <dbReference type="NCBI Taxonomy" id="126957"/>
    <lineage>
        <taxon>Eukaryota</taxon>
        <taxon>Metazoa</taxon>
        <taxon>Ecdysozoa</taxon>
        <taxon>Arthropoda</taxon>
        <taxon>Myriapoda</taxon>
        <taxon>Chilopoda</taxon>
        <taxon>Pleurostigmophora</taxon>
        <taxon>Geophilomorpha</taxon>
        <taxon>Linotaeniidae</taxon>
        <taxon>Strigamia</taxon>
    </lineage>
</organism>
<protein>
    <recommendedName>
        <fullName evidence="7">Lipase</fullName>
    </recommendedName>
</protein>
<proteinExistence type="inferred from homology"/>
<dbReference type="Gene3D" id="3.40.50.1820">
    <property type="entry name" value="alpha/beta hydrolase"/>
    <property type="match status" value="1"/>
</dbReference>
<reference evidence="11" key="2">
    <citation type="submission" date="2015-02" db="UniProtKB">
        <authorList>
            <consortium name="EnsemblMetazoa"/>
        </authorList>
    </citation>
    <scope>IDENTIFICATION</scope>
</reference>
<evidence type="ECO:0000313" key="12">
    <source>
        <dbReference type="Proteomes" id="UP000014500"/>
    </source>
</evidence>
<feature type="domain" description="Partial AB-hydrolase lipase" evidence="10">
    <location>
        <begin position="64"/>
        <end position="122"/>
    </location>
</feature>
<sequence length="425" mass="48260">MFSFRERSVKLYLFIILIIFGDVSSISFLSDDFIISVASKFAQLIGLPKPIPEIMEEASLEATSLIRKYGYPAENHTVTTVDGYILTHHRIPHGRNGKLNESAIPVLLIHGMNCESTQWFDNGPESLAFVLADEGYDVWLGNTRGTSYSDHSTFTRDDDRFWNFNLDEISEHDVAPLIDYTLNITGFSKLLYIGQSMGTAVSFYIFNTNSEYNEKVAGNIALAPALHLKYSTFLMRPILQLNEQIRYLSNMFNKHSLVALSPLIKKLQLIFCPSDNPIICELSMSIAVGYNPYLRNMTRVPIYGNHCSAGSSLNILIYIAQCINNDEIRKYDYGKSENLKIYGSEFPPSINESIMTVPTVLIHGANDVMASPLDVEIGKKKLQNLVDTYLLPHPMAMHTDYMFAKHGKEFLYDKIVIYLRQLWKQ</sequence>
<dbReference type="HOGENOM" id="CLU_010974_0_3_1"/>
<keyword evidence="9" id="KW-1133">Transmembrane helix</keyword>
<accession>T1IT68</accession>
<evidence type="ECO:0000256" key="8">
    <source>
        <dbReference type="PIRSR" id="PIRSR000862-1"/>
    </source>
</evidence>
<feature type="transmembrane region" description="Helical" evidence="9">
    <location>
        <begin position="12"/>
        <end position="30"/>
    </location>
</feature>
<evidence type="ECO:0000256" key="7">
    <source>
        <dbReference type="PIRNR" id="PIRNR000862"/>
    </source>
</evidence>
<keyword evidence="2" id="KW-0732">Signal</keyword>
<evidence type="ECO:0000256" key="6">
    <source>
        <dbReference type="ARBA" id="ARBA00023180"/>
    </source>
</evidence>
<name>T1IT68_STRMM</name>
<comment type="similarity">
    <text evidence="1 7">Belongs to the AB hydrolase superfamily. Lipase family.</text>
</comment>
<reference evidence="12" key="1">
    <citation type="submission" date="2011-05" db="EMBL/GenBank/DDBJ databases">
        <authorList>
            <person name="Richards S.R."/>
            <person name="Qu J."/>
            <person name="Jiang H."/>
            <person name="Jhangiani S.N."/>
            <person name="Agravi P."/>
            <person name="Goodspeed R."/>
            <person name="Gross S."/>
            <person name="Mandapat C."/>
            <person name="Jackson L."/>
            <person name="Mathew T."/>
            <person name="Pu L."/>
            <person name="Thornton R."/>
            <person name="Saada N."/>
            <person name="Wilczek-Boney K.B."/>
            <person name="Lee S."/>
            <person name="Kovar C."/>
            <person name="Wu Y."/>
            <person name="Scherer S.E."/>
            <person name="Worley K.C."/>
            <person name="Muzny D.M."/>
            <person name="Gibbs R."/>
        </authorList>
    </citation>
    <scope>NUCLEOTIDE SEQUENCE</scope>
    <source>
        <strain evidence="12">Brora</strain>
    </source>
</reference>
<dbReference type="GO" id="GO:0016788">
    <property type="term" value="F:hydrolase activity, acting on ester bonds"/>
    <property type="evidence" value="ECO:0007669"/>
    <property type="project" value="InterPro"/>
</dbReference>
<dbReference type="EnsemblMetazoa" id="SMAR004312-RA">
    <property type="protein sequence ID" value="SMAR004312-PA"/>
    <property type="gene ID" value="SMAR004312"/>
</dbReference>
<dbReference type="Proteomes" id="UP000014500">
    <property type="component" value="Unassembled WGS sequence"/>
</dbReference>
<dbReference type="OMA" id="DDYMIND"/>
<keyword evidence="3 7" id="KW-0378">Hydrolase</keyword>
<keyword evidence="6" id="KW-0325">Glycoprotein</keyword>
<dbReference type="STRING" id="126957.T1IT68"/>
<dbReference type="Pfam" id="PF04083">
    <property type="entry name" value="Abhydro_lipase"/>
    <property type="match status" value="1"/>
</dbReference>
<feature type="active site" description="Charge relay system" evidence="8">
    <location>
        <position position="398"/>
    </location>
</feature>
<dbReference type="EMBL" id="JH431465">
    <property type="status" value="NOT_ANNOTATED_CDS"/>
    <property type="molecule type" value="Genomic_DNA"/>
</dbReference>
<evidence type="ECO:0000256" key="3">
    <source>
        <dbReference type="ARBA" id="ARBA00022801"/>
    </source>
</evidence>